<evidence type="ECO:0000313" key="3">
    <source>
        <dbReference type="EMBL" id="KAJ8048364.1"/>
    </source>
</evidence>
<dbReference type="EMBL" id="JAIZAY010000001">
    <property type="protein sequence ID" value="KAJ8048364.1"/>
    <property type="molecule type" value="Genomic_DNA"/>
</dbReference>
<protein>
    <recommendedName>
        <fullName evidence="2">DUF5641 domain-containing protein</fullName>
    </recommendedName>
</protein>
<reference evidence="3" key="1">
    <citation type="submission" date="2021-10" db="EMBL/GenBank/DDBJ databases">
        <title>Tropical sea cucumber genome reveals ecological adaptation and Cuvierian tubules defense mechanism.</title>
        <authorList>
            <person name="Chen T."/>
        </authorList>
    </citation>
    <scope>NUCLEOTIDE SEQUENCE</scope>
    <source>
        <strain evidence="3">Nanhai2018</strain>
        <tissue evidence="3">Muscle</tissue>
    </source>
</reference>
<feature type="compositionally biased region" description="Basic and acidic residues" evidence="1">
    <location>
        <begin position="140"/>
        <end position="156"/>
    </location>
</feature>
<dbReference type="InterPro" id="IPR040676">
    <property type="entry name" value="DUF5641"/>
</dbReference>
<evidence type="ECO:0000259" key="2">
    <source>
        <dbReference type="Pfam" id="PF18701"/>
    </source>
</evidence>
<gene>
    <name evidence="3" type="ORF">HOLleu_00646</name>
</gene>
<sequence>MCRFDALKKPTWKWVLNPPMAAHFGGIHESMIKSAKRAIHAILKMENADVNDEELLSAIVGAEGLINSKPITYQSANSKDDIPLTPNHFLHGQMGGRFAAEMAIDNTDFNPRKRWRRIQELVKHFWRRWLQEYPTNTKSASKESADSGSECVDKVTPESSEVLDVTSDDTSSSNTTYETHSGPTTGWITNFSVPAQPPSIETKLKLGGDALNEAERSLFLESIYTEITRKYRE</sequence>
<dbReference type="Proteomes" id="UP001152320">
    <property type="component" value="Chromosome 1"/>
</dbReference>
<feature type="region of interest" description="Disordered" evidence="1">
    <location>
        <begin position="136"/>
        <end position="183"/>
    </location>
</feature>
<comment type="caution">
    <text evidence="3">The sequence shown here is derived from an EMBL/GenBank/DDBJ whole genome shotgun (WGS) entry which is preliminary data.</text>
</comment>
<evidence type="ECO:0000256" key="1">
    <source>
        <dbReference type="SAM" id="MobiDB-lite"/>
    </source>
</evidence>
<proteinExistence type="predicted"/>
<feature type="domain" description="DUF5641" evidence="2">
    <location>
        <begin position="113"/>
        <end position="142"/>
    </location>
</feature>
<accession>A0A9Q1CPY1</accession>
<feature type="compositionally biased region" description="Low complexity" evidence="1">
    <location>
        <begin position="158"/>
        <end position="179"/>
    </location>
</feature>
<dbReference type="PANTHER" id="PTHR47331">
    <property type="entry name" value="PHD-TYPE DOMAIN-CONTAINING PROTEIN"/>
    <property type="match status" value="1"/>
</dbReference>
<dbReference type="Pfam" id="PF18701">
    <property type="entry name" value="DUF5641"/>
    <property type="match status" value="1"/>
</dbReference>
<keyword evidence="4" id="KW-1185">Reference proteome</keyword>
<dbReference type="OrthoDB" id="8958038at2759"/>
<name>A0A9Q1CPY1_HOLLE</name>
<dbReference type="AlphaFoldDB" id="A0A9Q1CPY1"/>
<evidence type="ECO:0000313" key="4">
    <source>
        <dbReference type="Proteomes" id="UP001152320"/>
    </source>
</evidence>
<organism evidence="3 4">
    <name type="scientific">Holothuria leucospilota</name>
    <name type="common">Black long sea cucumber</name>
    <name type="synonym">Mertensiothuria leucospilota</name>
    <dbReference type="NCBI Taxonomy" id="206669"/>
    <lineage>
        <taxon>Eukaryota</taxon>
        <taxon>Metazoa</taxon>
        <taxon>Echinodermata</taxon>
        <taxon>Eleutherozoa</taxon>
        <taxon>Echinozoa</taxon>
        <taxon>Holothuroidea</taxon>
        <taxon>Aspidochirotacea</taxon>
        <taxon>Aspidochirotida</taxon>
        <taxon>Holothuriidae</taxon>
        <taxon>Holothuria</taxon>
    </lineage>
</organism>